<evidence type="ECO:0000256" key="3">
    <source>
        <dbReference type="ARBA" id="ARBA00022777"/>
    </source>
</evidence>
<evidence type="ECO:0000256" key="4">
    <source>
        <dbReference type="ARBA" id="ARBA00023012"/>
    </source>
</evidence>
<dbReference type="InterPro" id="IPR003594">
    <property type="entry name" value="HATPase_dom"/>
</dbReference>
<keyword evidence="3" id="KW-0808">Transferase</keyword>
<protein>
    <recommendedName>
        <fullName evidence="2">histidine kinase</fullName>
        <ecNumber evidence="2">2.7.13.3</ecNumber>
    </recommendedName>
</protein>
<reference evidence="6" key="1">
    <citation type="submission" date="2021-02" db="EMBL/GenBank/DDBJ databases">
        <title>Abyssanaerobacter marinus gen.nov., sp., nov, anaerobic bacterium isolated from the Onnuri vent field of Indian Ocean and suggestion of Mogibacteriaceae fam. nov., and proposal of reclassification of ambiguous this family's genus member.</title>
        <authorList>
            <person name="Kim Y.J."/>
            <person name="Yang J.-A."/>
        </authorList>
    </citation>
    <scope>NUCLEOTIDE SEQUENCE</scope>
    <source>
        <strain evidence="6">DSM 2634</strain>
    </source>
</reference>
<dbReference type="GO" id="GO:0005524">
    <property type="term" value="F:ATP binding"/>
    <property type="evidence" value="ECO:0007669"/>
    <property type="project" value="UniProtKB-KW"/>
</dbReference>
<evidence type="ECO:0000313" key="7">
    <source>
        <dbReference type="Proteomes" id="UP000664545"/>
    </source>
</evidence>
<dbReference type="RefSeq" id="WP_206580850.1">
    <property type="nucleotide sequence ID" value="NZ_JAFJZZ010000001.1"/>
</dbReference>
<keyword evidence="3" id="KW-0418">Kinase</keyword>
<keyword evidence="6" id="KW-0547">Nucleotide-binding</keyword>
<keyword evidence="7" id="KW-1185">Reference proteome</keyword>
<dbReference type="GO" id="GO:0004673">
    <property type="term" value="F:protein histidine kinase activity"/>
    <property type="evidence" value="ECO:0007669"/>
    <property type="project" value="UniProtKB-EC"/>
</dbReference>
<dbReference type="GO" id="GO:0000160">
    <property type="term" value="P:phosphorelay signal transduction system"/>
    <property type="evidence" value="ECO:0007669"/>
    <property type="project" value="UniProtKB-KW"/>
</dbReference>
<dbReference type="InterPro" id="IPR005467">
    <property type="entry name" value="His_kinase_dom"/>
</dbReference>
<gene>
    <name evidence="6" type="ORF">JYB65_01750</name>
</gene>
<dbReference type="Gene3D" id="3.30.565.10">
    <property type="entry name" value="Histidine kinase-like ATPase, C-terminal domain"/>
    <property type="match status" value="1"/>
</dbReference>
<evidence type="ECO:0000259" key="5">
    <source>
        <dbReference type="PROSITE" id="PS50109"/>
    </source>
</evidence>
<keyword evidence="6" id="KW-0067">ATP-binding</keyword>
<dbReference type="PRINTS" id="PR00344">
    <property type="entry name" value="BCTRLSENSOR"/>
</dbReference>
<dbReference type="Proteomes" id="UP000664545">
    <property type="component" value="Unassembled WGS sequence"/>
</dbReference>
<evidence type="ECO:0000256" key="2">
    <source>
        <dbReference type="ARBA" id="ARBA00012438"/>
    </source>
</evidence>
<proteinExistence type="predicted"/>
<comment type="catalytic activity">
    <reaction evidence="1">
        <text>ATP + protein L-histidine = ADP + protein N-phospho-L-histidine.</text>
        <dbReference type="EC" id="2.7.13.3"/>
    </reaction>
</comment>
<accession>A0A939D759</accession>
<evidence type="ECO:0000256" key="1">
    <source>
        <dbReference type="ARBA" id="ARBA00000085"/>
    </source>
</evidence>
<keyword evidence="4" id="KW-0902">Two-component regulatory system</keyword>
<dbReference type="Pfam" id="PF02518">
    <property type="entry name" value="HATPase_c"/>
    <property type="match status" value="1"/>
</dbReference>
<evidence type="ECO:0000313" key="6">
    <source>
        <dbReference type="EMBL" id="MBN7772073.1"/>
    </source>
</evidence>
<dbReference type="AlphaFoldDB" id="A0A939D759"/>
<sequence>MMTEISLNILDIAENSIRAEASLIQIKVAADGEEDTLTVEINDNGKGMNEEQVNQCMDPFFTTRNTRKVGLGISFFKMAAIATGGSFEISSTEGTGTDVKAVFKLSHIDRMPLGDINSTIYTLIAFNTNIDFIFTYSYDERQFILDTREFKEILEGIPLNSSDVLKYLKEYLDENKLEVDRNLLP</sequence>
<dbReference type="EMBL" id="JAFJZZ010000001">
    <property type="protein sequence ID" value="MBN7772073.1"/>
    <property type="molecule type" value="Genomic_DNA"/>
</dbReference>
<comment type="caution">
    <text evidence="6">The sequence shown here is derived from an EMBL/GenBank/DDBJ whole genome shotgun (WGS) entry which is preliminary data.</text>
</comment>
<dbReference type="InterPro" id="IPR036890">
    <property type="entry name" value="HATPase_C_sf"/>
</dbReference>
<dbReference type="InterPro" id="IPR004358">
    <property type="entry name" value="Sig_transdc_His_kin-like_C"/>
</dbReference>
<feature type="domain" description="Histidine kinase" evidence="5">
    <location>
        <begin position="1"/>
        <end position="107"/>
    </location>
</feature>
<dbReference type="SUPFAM" id="SSF55874">
    <property type="entry name" value="ATPase domain of HSP90 chaperone/DNA topoisomerase II/histidine kinase"/>
    <property type="match status" value="1"/>
</dbReference>
<organism evidence="6 7">
    <name type="scientific">Clostridium aminobutyricum</name>
    <dbReference type="NCBI Taxonomy" id="33953"/>
    <lineage>
        <taxon>Bacteria</taxon>
        <taxon>Bacillati</taxon>
        <taxon>Bacillota</taxon>
        <taxon>Clostridia</taxon>
        <taxon>Eubacteriales</taxon>
        <taxon>Clostridiaceae</taxon>
        <taxon>Clostridium</taxon>
    </lineage>
</organism>
<name>A0A939D759_CLOAM</name>
<dbReference type="EC" id="2.7.13.3" evidence="2"/>
<dbReference type="PROSITE" id="PS50109">
    <property type="entry name" value="HIS_KIN"/>
    <property type="match status" value="1"/>
</dbReference>